<gene>
    <name evidence="2" type="ORF">SAMN04487818_107411</name>
</gene>
<evidence type="ECO:0008006" key="4">
    <source>
        <dbReference type="Google" id="ProtNLM"/>
    </source>
</evidence>
<evidence type="ECO:0000256" key="1">
    <source>
        <dbReference type="SAM" id="Phobius"/>
    </source>
</evidence>
<protein>
    <recommendedName>
        <fullName evidence="4">DoxX-like family protein</fullName>
    </recommendedName>
</protein>
<keyword evidence="1" id="KW-1133">Transmembrane helix</keyword>
<feature type="transmembrane region" description="Helical" evidence="1">
    <location>
        <begin position="43"/>
        <end position="63"/>
    </location>
</feature>
<dbReference type="Proteomes" id="UP000199051">
    <property type="component" value="Unassembled WGS sequence"/>
</dbReference>
<proteinExistence type="predicted"/>
<evidence type="ECO:0000313" key="3">
    <source>
        <dbReference type="Proteomes" id="UP000199051"/>
    </source>
</evidence>
<evidence type="ECO:0000313" key="2">
    <source>
        <dbReference type="EMBL" id="SES11672.1"/>
    </source>
</evidence>
<reference evidence="3" key="1">
    <citation type="submission" date="2016-10" db="EMBL/GenBank/DDBJ databases">
        <authorList>
            <person name="Varghese N."/>
            <person name="Submissions S."/>
        </authorList>
    </citation>
    <scope>NUCLEOTIDE SEQUENCE [LARGE SCALE GENOMIC DNA]</scope>
    <source>
        <strain evidence="3">DSM 44260</strain>
    </source>
</reference>
<feature type="transmembrane region" description="Helical" evidence="1">
    <location>
        <begin position="101"/>
        <end position="119"/>
    </location>
</feature>
<accession>A0A1H9UQK0</accession>
<name>A0A1H9UQK0_9PSEU</name>
<feature type="transmembrane region" description="Helical" evidence="1">
    <location>
        <begin position="70"/>
        <end position="89"/>
    </location>
</feature>
<dbReference type="AlphaFoldDB" id="A0A1H9UQK0"/>
<keyword evidence="1" id="KW-0812">Transmembrane</keyword>
<keyword evidence="1" id="KW-0472">Membrane</keyword>
<dbReference type="EMBL" id="FOGI01000007">
    <property type="protein sequence ID" value="SES11672.1"/>
    <property type="molecule type" value="Genomic_DNA"/>
</dbReference>
<dbReference type="STRING" id="155974.SAMN04487818_107411"/>
<keyword evidence="3" id="KW-1185">Reference proteome</keyword>
<organism evidence="2 3">
    <name type="scientific">Actinokineospora terrae</name>
    <dbReference type="NCBI Taxonomy" id="155974"/>
    <lineage>
        <taxon>Bacteria</taxon>
        <taxon>Bacillati</taxon>
        <taxon>Actinomycetota</taxon>
        <taxon>Actinomycetes</taxon>
        <taxon>Pseudonocardiales</taxon>
        <taxon>Pseudonocardiaceae</taxon>
        <taxon>Actinokineospora</taxon>
    </lineage>
</organism>
<sequence length="124" mass="13058">MSWLMCLVGVAVVAFGAFRAWYEDRAGHTLPLSDLFSGVTRESAPVLGSLTLPLAIGVLLAVVGMFRAKGILQLGGIILAATMVVWVVRAREVVDLGDLQVGAWNALFGSLLVLAAGILRPGRV</sequence>